<sequence>MATINVRRDVKDSFYRYKMPKLEAKIEGKGNGIKTVIPNMPNIARALTRPPIYPTKYFGIELGAQVSYEEKNNRYIVNGAHDAAKLQDLLDGFIDKFVLCGACKNPETKLIVTKRDIQRKCGACGKRTPVNPAHRLTTYIIKNPPSKDDSSSGQHASADTPGMSSNGDGDDEQDVLTQQITNMAAQLELNGKGE</sequence>
<keyword evidence="1" id="KW-0396">Initiation factor</keyword>
<accession>A0ACC1HPH8</accession>
<protein>
    <submittedName>
        <fullName evidence="1">Eukaryotic translation initiation factor 5</fullName>
    </submittedName>
</protein>
<proteinExistence type="predicted"/>
<keyword evidence="1" id="KW-0648">Protein biosynthesis</keyword>
<comment type="caution">
    <text evidence="1">The sequence shown here is derived from an EMBL/GenBank/DDBJ whole genome shotgun (WGS) entry which is preliminary data.</text>
</comment>
<keyword evidence="2" id="KW-1185">Reference proteome</keyword>
<reference evidence="1" key="1">
    <citation type="submission" date="2022-06" db="EMBL/GenBank/DDBJ databases">
        <title>Phylogenomic reconstructions and comparative analyses of Kickxellomycotina fungi.</title>
        <authorList>
            <person name="Reynolds N.K."/>
            <person name="Stajich J.E."/>
            <person name="Barry K."/>
            <person name="Grigoriev I.V."/>
            <person name="Crous P."/>
            <person name="Smith M.E."/>
        </authorList>
    </citation>
    <scope>NUCLEOTIDE SEQUENCE</scope>
    <source>
        <strain evidence="1">RSA 2271</strain>
    </source>
</reference>
<evidence type="ECO:0000313" key="2">
    <source>
        <dbReference type="Proteomes" id="UP001145114"/>
    </source>
</evidence>
<dbReference type="Proteomes" id="UP001145114">
    <property type="component" value="Unassembled WGS sequence"/>
</dbReference>
<name>A0ACC1HPH8_9FUNG</name>
<gene>
    <name evidence="1" type="primary">TIF5_1</name>
    <name evidence="1" type="ORF">EV182_004028</name>
</gene>
<feature type="non-terminal residue" evidence="1">
    <location>
        <position position="194"/>
    </location>
</feature>
<dbReference type="EMBL" id="JAMZIH010001159">
    <property type="protein sequence ID" value="KAJ1678448.1"/>
    <property type="molecule type" value="Genomic_DNA"/>
</dbReference>
<evidence type="ECO:0000313" key="1">
    <source>
        <dbReference type="EMBL" id="KAJ1678448.1"/>
    </source>
</evidence>
<organism evidence="1 2">
    <name type="scientific">Spiromyces aspiralis</name>
    <dbReference type="NCBI Taxonomy" id="68401"/>
    <lineage>
        <taxon>Eukaryota</taxon>
        <taxon>Fungi</taxon>
        <taxon>Fungi incertae sedis</taxon>
        <taxon>Zoopagomycota</taxon>
        <taxon>Kickxellomycotina</taxon>
        <taxon>Kickxellomycetes</taxon>
        <taxon>Kickxellales</taxon>
        <taxon>Kickxellaceae</taxon>
        <taxon>Spiromyces</taxon>
    </lineage>
</organism>